<dbReference type="Gene3D" id="2.70.70.10">
    <property type="entry name" value="Glucose Permease (Domain IIA)"/>
    <property type="match status" value="1"/>
</dbReference>
<evidence type="ECO:0000256" key="1">
    <source>
        <dbReference type="SAM" id="SignalP"/>
    </source>
</evidence>
<dbReference type="InterPro" id="IPR003646">
    <property type="entry name" value="SH3-like_bac-type"/>
</dbReference>
<accession>A0A073KCL1</accession>
<dbReference type="Pfam" id="PF01551">
    <property type="entry name" value="Peptidase_M23"/>
    <property type="match status" value="1"/>
</dbReference>
<feature type="signal peptide" evidence="1">
    <location>
        <begin position="1"/>
        <end position="16"/>
    </location>
</feature>
<dbReference type="CDD" id="cd12797">
    <property type="entry name" value="M23_peptidase"/>
    <property type="match status" value="1"/>
</dbReference>
<dbReference type="InterPro" id="IPR016047">
    <property type="entry name" value="M23ase_b-sheet_dom"/>
</dbReference>
<dbReference type="RefSeq" id="WP_033674552.1">
    <property type="nucleotide sequence ID" value="NZ_JOTM01000008.1"/>
</dbReference>
<proteinExistence type="predicted"/>
<dbReference type="STRING" id="574375.AZF08_19810"/>
<dbReference type="OrthoDB" id="9805070at2"/>
<organism evidence="3 4">
    <name type="scientific">Bacillus gaemokensis</name>
    <dbReference type="NCBI Taxonomy" id="574375"/>
    <lineage>
        <taxon>Bacteria</taxon>
        <taxon>Bacillati</taxon>
        <taxon>Bacillota</taxon>
        <taxon>Bacilli</taxon>
        <taxon>Bacillales</taxon>
        <taxon>Bacillaceae</taxon>
        <taxon>Bacillus</taxon>
        <taxon>Bacillus cereus group</taxon>
    </lineage>
</organism>
<protein>
    <submittedName>
        <fullName evidence="3">Peptidase M24</fullName>
    </submittedName>
</protein>
<keyword evidence="1" id="KW-0732">Signal</keyword>
<dbReference type="Proteomes" id="UP000027778">
    <property type="component" value="Unassembled WGS sequence"/>
</dbReference>
<dbReference type="EMBL" id="JOTM01000008">
    <property type="protein sequence ID" value="KEK24202.1"/>
    <property type="molecule type" value="Genomic_DNA"/>
</dbReference>
<dbReference type="eggNOG" id="COG3103">
    <property type="taxonomic scope" value="Bacteria"/>
</dbReference>
<dbReference type="SMART" id="SM00287">
    <property type="entry name" value="SH3b"/>
    <property type="match status" value="3"/>
</dbReference>
<dbReference type="PROSITE" id="PS51781">
    <property type="entry name" value="SH3B"/>
    <property type="match status" value="2"/>
</dbReference>
<keyword evidence="4" id="KW-1185">Reference proteome</keyword>
<comment type="caution">
    <text evidence="3">The sequence shown here is derived from an EMBL/GenBank/DDBJ whole genome shotgun (WGS) entry which is preliminary data.</text>
</comment>
<dbReference type="eggNOG" id="COG0739">
    <property type="taxonomic scope" value="Bacteria"/>
</dbReference>
<dbReference type="InterPro" id="IPR052354">
    <property type="entry name" value="Cell_Wall_Dynamics_Protein"/>
</dbReference>
<name>A0A073KCL1_9BACI</name>
<dbReference type="Gene3D" id="2.30.30.40">
    <property type="entry name" value="SH3 Domains"/>
    <property type="match status" value="3"/>
</dbReference>
<dbReference type="SUPFAM" id="SSF51261">
    <property type="entry name" value="Duplicated hybrid motif"/>
    <property type="match status" value="1"/>
</dbReference>
<reference evidence="3 4" key="1">
    <citation type="submission" date="2014-06" db="EMBL/GenBank/DDBJ databases">
        <title>Draft genome sequence of Bacillus gaemokensis JCM 15801 (MCCC 1A00707).</title>
        <authorList>
            <person name="Lai Q."/>
            <person name="Liu Y."/>
            <person name="Shao Z."/>
        </authorList>
    </citation>
    <scope>NUCLEOTIDE SEQUENCE [LARGE SCALE GENOMIC DNA]</scope>
    <source>
        <strain evidence="3 4">JCM 15801</strain>
    </source>
</reference>
<evidence type="ECO:0000313" key="3">
    <source>
        <dbReference type="EMBL" id="KEK24202.1"/>
    </source>
</evidence>
<dbReference type="PANTHER" id="PTHR34408:SF1">
    <property type="entry name" value="GLYCOSYL HYDROLASE FAMILY 19 DOMAIN-CONTAINING PROTEIN HI_1415"/>
    <property type="match status" value="1"/>
</dbReference>
<dbReference type="FunFam" id="2.70.70.10:FF:000012">
    <property type="entry name" value="Peptidase, M23/M37 family"/>
    <property type="match status" value="1"/>
</dbReference>
<dbReference type="PANTHER" id="PTHR34408">
    <property type="entry name" value="FAMILY PROTEIN, PUTATIVE-RELATED"/>
    <property type="match status" value="1"/>
</dbReference>
<dbReference type="Pfam" id="PF08239">
    <property type="entry name" value="SH3_3"/>
    <property type="match status" value="3"/>
</dbReference>
<feature type="domain" description="SH3b" evidence="2">
    <location>
        <begin position="105"/>
        <end position="167"/>
    </location>
</feature>
<gene>
    <name evidence="3" type="ORF">BAGA_27900</name>
</gene>
<feature type="chain" id="PRO_5038398052" evidence="1">
    <location>
        <begin position="17"/>
        <end position="383"/>
    </location>
</feature>
<dbReference type="InterPro" id="IPR011055">
    <property type="entry name" value="Dup_hybrid_motif"/>
</dbReference>
<evidence type="ECO:0000259" key="2">
    <source>
        <dbReference type="PROSITE" id="PS51781"/>
    </source>
</evidence>
<evidence type="ECO:0000313" key="4">
    <source>
        <dbReference type="Proteomes" id="UP000027778"/>
    </source>
</evidence>
<sequence length="383" mass="42479">MKMKATAFTAATVAVASLLPSIKQVDTHTVSAQQMPTTKTGYINPDTTILYSNNKTDSDSIKNILPNTPVTILNTLHDYYKVNVNNTIGYIKKGDISFTKSTYQKQNYIVNANILNIRSKPTVKSSILDRLPNGTFISIQETKGDWYQISHNGQIGYVKKEFVFNTSQALVKGITVQNQSPYYVATPTLNVRRGAGTHTAVIGSLQNGTQIDVIETAGTWYKIRFGTSYGFVAKHYIIQKQPHNKQTDSSIPAVFKFPTQGTISSTFDTRWEQMHYGLDITAPGNVSIHAAASGKVIRSYYSASYGNVVFVAHPIKGKLYTTVYAHMKDRTVKAGDQVQAGQLLGHMGDTGHSYGQHLHFELHNGEWNFEKTNAVDPLPYLVR</sequence>
<feature type="domain" description="SH3b" evidence="2">
    <location>
        <begin position="179"/>
        <end position="241"/>
    </location>
</feature>
<dbReference type="AlphaFoldDB" id="A0A073KCL1"/>